<name>A0AAV8YC82_9CUCU</name>
<reference evidence="6" key="1">
    <citation type="journal article" date="2023" name="Insect Mol. Biol.">
        <title>Genome sequencing provides insights into the evolution of gene families encoding plant cell wall-degrading enzymes in longhorned beetles.</title>
        <authorList>
            <person name="Shin N.R."/>
            <person name="Okamura Y."/>
            <person name="Kirsch R."/>
            <person name="Pauchet Y."/>
        </authorList>
    </citation>
    <scope>NUCLEOTIDE SEQUENCE</scope>
    <source>
        <strain evidence="6">AMC_N1</strain>
    </source>
</reference>
<keyword evidence="2" id="KW-0833">Ubl conjugation pathway</keyword>
<feature type="region of interest" description="Disordered" evidence="4">
    <location>
        <begin position="84"/>
        <end position="104"/>
    </location>
</feature>
<keyword evidence="7" id="KW-1185">Reference proteome</keyword>
<dbReference type="Pfam" id="PF25010">
    <property type="entry name" value="ARM_UBP24_USP9X-Y"/>
    <property type="match status" value="1"/>
</dbReference>
<evidence type="ECO:0000256" key="3">
    <source>
        <dbReference type="ARBA" id="ARBA00022801"/>
    </source>
</evidence>
<organism evidence="6 7">
    <name type="scientific">Aromia moschata</name>
    <dbReference type="NCBI Taxonomy" id="1265417"/>
    <lineage>
        <taxon>Eukaryota</taxon>
        <taxon>Metazoa</taxon>
        <taxon>Ecdysozoa</taxon>
        <taxon>Arthropoda</taxon>
        <taxon>Hexapoda</taxon>
        <taxon>Insecta</taxon>
        <taxon>Pterygota</taxon>
        <taxon>Neoptera</taxon>
        <taxon>Endopterygota</taxon>
        <taxon>Coleoptera</taxon>
        <taxon>Polyphaga</taxon>
        <taxon>Cucujiformia</taxon>
        <taxon>Chrysomeloidea</taxon>
        <taxon>Cerambycidae</taxon>
        <taxon>Cerambycinae</taxon>
        <taxon>Callichromatini</taxon>
        <taxon>Aromia</taxon>
    </lineage>
</organism>
<accession>A0AAV8YC82</accession>
<evidence type="ECO:0000259" key="5">
    <source>
        <dbReference type="Pfam" id="PF25010"/>
    </source>
</evidence>
<evidence type="ECO:0000256" key="2">
    <source>
        <dbReference type="ARBA" id="ARBA00022786"/>
    </source>
</evidence>
<evidence type="ECO:0000256" key="4">
    <source>
        <dbReference type="SAM" id="MobiDB-lite"/>
    </source>
</evidence>
<evidence type="ECO:0000256" key="1">
    <source>
        <dbReference type="ARBA" id="ARBA00022670"/>
    </source>
</evidence>
<dbReference type="Proteomes" id="UP001162162">
    <property type="component" value="Unassembled WGS sequence"/>
</dbReference>
<evidence type="ECO:0000313" key="6">
    <source>
        <dbReference type="EMBL" id="KAJ8948094.1"/>
    </source>
</evidence>
<dbReference type="GO" id="GO:0008233">
    <property type="term" value="F:peptidase activity"/>
    <property type="evidence" value="ECO:0007669"/>
    <property type="project" value="UniProtKB-KW"/>
</dbReference>
<sequence length="721" mass="79930">MCDACSDFLQLLVSYEGQVCRDTNEQPTLTKRDVDVVFVYVQTWPARQCMCCYRDPKNLERFSYVTQGLIYMAASQLKKLADKGSASDQSKEDKKSKQEQIEKAQEESKDNIEIIERDKLLILVSKIFLLNFPLYVAYKHTIQAKLDELTQQEMQNLNLFCDLHDSEIPIYLLKNVSWFCKMGGLLAMTTCFTQLSPELLPVSTAHAMISIVCNLKLWMNYKSMVSMLVPLRSCVLRYMCKLSDQDLRTPTIKSMADFMWNAIKDPLDSPVAFDVDGLDLAFKYFTSSTLTMRLAGITQINNQIGVLAEICVGESLPEAEAAPRHMADWLISNNIISHIFGPNLHVEVIKQSHIILNFLAMEGRITCEHMDIIWAAAQLKHCSKPVHDLLPGLVKHLAAAPTLHLYNLLTKLEPKEHTEQTLYLASALTKAVWSRGGGAPEIGLINVAASNAGIALHKCTTSSENSVSLDPSNSEEEHGESSAQSESHKSDSEELDAVEIDEEEAGHVIMDTSGPPPCKLARKQVIERGHCEGSSTDTEIDGIPIKSPKVKWTSGSGKTKNEKRAHVRKKILTSLNVLPDGVEAIASSTSQDEAEAEDAPSKLRKRRKLLRKTRVKRQKGNHKRITRITGIEALSEVDVDSDHDIKNALKGVTTAALVLPSQINSLVDANIKSTVYLEESSSCSELGKESGALEGHEGACANFLTLHTRTGTLEWVLEPSA</sequence>
<comment type="caution">
    <text evidence="6">The sequence shown here is derived from an EMBL/GenBank/DDBJ whole genome shotgun (WGS) entry which is preliminary data.</text>
</comment>
<dbReference type="InterPro" id="IPR056850">
    <property type="entry name" value="ARM_UBP34_24_USP9X_Y"/>
</dbReference>
<feature type="region of interest" description="Disordered" evidence="4">
    <location>
        <begin position="531"/>
        <end position="562"/>
    </location>
</feature>
<protein>
    <recommendedName>
        <fullName evidence="5">UBP34/UBP24/USP9X/USP9Y-like ARM repeat region domain-containing protein</fullName>
    </recommendedName>
</protein>
<keyword evidence="1" id="KW-0645">Protease</keyword>
<feature type="compositionally biased region" description="Basic and acidic residues" evidence="4">
    <location>
        <begin position="475"/>
        <end position="492"/>
    </location>
</feature>
<gene>
    <name evidence="6" type="ORF">NQ318_008445</name>
</gene>
<feature type="compositionally biased region" description="Basic and acidic residues" evidence="4">
    <location>
        <begin position="89"/>
        <end position="104"/>
    </location>
</feature>
<feature type="domain" description="UBP34/UBP24/USP9X/USP9Y-like ARM repeat region" evidence="5">
    <location>
        <begin position="280"/>
        <end position="411"/>
    </location>
</feature>
<feature type="compositionally biased region" description="Polar residues" evidence="4">
    <location>
        <begin position="463"/>
        <end position="472"/>
    </location>
</feature>
<feature type="region of interest" description="Disordered" evidence="4">
    <location>
        <begin position="463"/>
        <end position="495"/>
    </location>
</feature>
<dbReference type="EMBL" id="JAPWTK010000144">
    <property type="protein sequence ID" value="KAJ8948094.1"/>
    <property type="molecule type" value="Genomic_DNA"/>
</dbReference>
<dbReference type="GO" id="GO:0006508">
    <property type="term" value="P:proteolysis"/>
    <property type="evidence" value="ECO:0007669"/>
    <property type="project" value="UniProtKB-KW"/>
</dbReference>
<proteinExistence type="predicted"/>
<keyword evidence="3" id="KW-0378">Hydrolase</keyword>
<dbReference type="AlphaFoldDB" id="A0AAV8YC82"/>
<evidence type="ECO:0000313" key="7">
    <source>
        <dbReference type="Proteomes" id="UP001162162"/>
    </source>
</evidence>